<evidence type="ECO:0000313" key="1">
    <source>
        <dbReference type="EMBL" id="OJJ75648.1"/>
    </source>
</evidence>
<dbReference type="VEuPathDB" id="FungiDB:ASPBRDRAFT_37939"/>
<dbReference type="EMBL" id="KV878680">
    <property type="protein sequence ID" value="OJJ75648.1"/>
    <property type="molecule type" value="Genomic_DNA"/>
</dbReference>
<name>A0A1L9UVA3_ASPBC</name>
<dbReference type="GeneID" id="93576326"/>
<dbReference type="STRING" id="767769.A0A1L9UVA3"/>
<dbReference type="Proteomes" id="UP000184499">
    <property type="component" value="Unassembled WGS sequence"/>
</dbReference>
<gene>
    <name evidence="1" type="ORF">ASPBRDRAFT_37939</name>
</gene>
<sequence length="223" mass="24802">MESLIDESSVNIGQDGRAVVENYTGGQDYEHLSAEQLSLSDWISKPKQSARNARGHRMSMSITEVAPGDGVAVTGAAQEDNRALTNEMAALRLGDQLQLAQQQRMLHLSDGLRRSADCRREISWFAAEQARPQTLNDSRGSCMAESSRDAKNRHYADSLLFECFACAVLSPKRDTFEAPCSHRYCRRCTTKLLEDPFGEGPLFPPCYCPMPISFASIFGFLRN</sequence>
<proteinExistence type="predicted"/>
<dbReference type="OMA" id="CRREISW"/>
<dbReference type="OrthoDB" id="9977870at2759"/>
<dbReference type="AlphaFoldDB" id="A0A1L9UVA3"/>
<evidence type="ECO:0008006" key="3">
    <source>
        <dbReference type="Google" id="ProtNLM"/>
    </source>
</evidence>
<keyword evidence="2" id="KW-1185">Reference proteome</keyword>
<dbReference type="SUPFAM" id="SSF57850">
    <property type="entry name" value="RING/U-box"/>
    <property type="match status" value="1"/>
</dbReference>
<dbReference type="RefSeq" id="XP_067482895.1">
    <property type="nucleotide sequence ID" value="XM_067623838.1"/>
</dbReference>
<evidence type="ECO:0000313" key="2">
    <source>
        <dbReference type="Proteomes" id="UP000184499"/>
    </source>
</evidence>
<reference evidence="2" key="1">
    <citation type="journal article" date="2017" name="Genome Biol.">
        <title>Comparative genomics reveals high biological diversity and specific adaptations in the industrially and medically important fungal genus Aspergillus.</title>
        <authorList>
            <person name="de Vries R.P."/>
            <person name="Riley R."/>
            <person name="Wiebenga A."/>
            <person name="Aguilar-Osorio G."/>
            <person name="Amillis S."/>
            <person name="Uchima C.A."/>
            <person name="Anderluh G."/>
            <person name="Asadollahi M."/>
            <person name="Askin M."/>
            <person name="Barry K."/>
            <person name="Battaglia E."/>
            <person name="Bayram O."/>
            <person name="Benocci T."/>
            <person name="Braus-Stromeyer S.A."/>
            <person name="Caldana C."/>
            <person name="Canovas D."/>
            <person name="Cerqueira G.C."/>
            <person name="Chen F."/>
            <person name="Chen W."/>
            <person name="Choi C."/>
            <person name="Clum A."/>
            <person name="Dos Santos R.A."/>
            <person name="Damasio A.R."/>
            <person name="Diallinas G."/>
            <person name="Emri T."/>
            <person name="Fekete E."/>
            <person name="Flipphi M."/>
            <person name="Freyberg S."/>
            <person name="Gallo A."/>
            <person name="Gournas C."/>
            <person name="Habgood R."/>
            <person name="Hainaut M."/>
            <person name="Harispe M.L."/>
            <person name="Henrissat B."/>
            <person name="Hilden K.S."/>
            <person name="Hope R."/>
            <person name="Hossain A."/>
            <person name="Karabika E."/>
            <person name="Karaffa L."/>
            <person name="Karanyi Z."/>
            <person name="Krasevec N."/>
            <person name="Kuo A."/>
            <person name="Kusch H."/>
            <person name="LaButti K."/>
            <person name="Lagendijk E.L."/>
            <person name="Lapidus A."/>
            <person name="Levasseur A."/>
            <person name="Lindquist E."/>
            <person name="Lipzen A."/>
            <person name="Logrieco A.F."/>
            <person name="MacCabe A."/>
            <person name="Maekelae M.R."/>
            <person name="Malavazi I."/>
            <person name="Melin P."/>
            <person name="Meyer V."/>
            <person name="Mielnichuk N."/>
            <person name="Miskei M."/>
            <person name="Molnar A.P."/>
            <person name="Mule G."/>
            <person name="Ngan C.Y."/>
            <person name="Orejas M."/>
            <person name="Orosz E."/>
            <person name="Ouedraogo J.P."/>
            <person name="Overkamp K.M."/>
            <person name="Park H.-S."/>
            <person name="Perrone G."/>
            <person name="Piumi F."/>
            <person name="Punt P.J."/>
            <person name="Ram A.F."/>
            <person name="Ramon A."/>
            <person name="Rauscher S."/>
            <person name="Record E."/>
            <person name="Riano-Pachon D.M."/>
            <person name="Robert V."/>
            <person name="Roehrig J."/>
            <person name="Ruller R."/>
            <person name="Salamov A."/>
            <person name="Salih N.S."/>
            <person name="Samson R.A."/>
            <person name="Sandor E."/>
            <person name="Sanguinetti M."/>
            <person name="Schuetze T."/>
            <person name="Sepcic K."/>
            <person name="Shelest E."/>
            <person name="Sherlock G."/>
            <person name="Sophianopoulou V."/>
            <person name="Squina F.M."/>
            <person name="Sun H."/>
            <person name="Susca A."/>
            <person name="Todd R.B."/>
            <person name="Tsang A."/>
            <person name="Unkles S.E."/>
            <person name="van de Wiele N."/>
            <person name="van Rossen-Uffink D."/>
            <person name="Oliveira J.V."/>
            <person name="Vesth T.C."/>
            <person name="Visser J."/>
            <person name="Yu J.-H."/>
            <person name="Zhou M."/>
            <person name="Andersen M.R."/>
            <person name="Archer D.B."/>
            <person name="Baker S.E."/>
            <person name="Benoit I."/>
            <person name="Brakhage A.A."/>
            <person name="Braus G.H."/>
            <person name="Fischer R."/>
            <person name="Frisvad J.C."/>
            <person name="Goldman G.H."/>
            <person name="Houbraken J."/>
            <person name="Oakley B."/>
            <person name="Pocsi I."/>
            <person name="Scazzocchio C."/>
            <person name="Seiboth B."/>
            <person name="vanKuyk P.A."/>
            <person name="Wortman J."/>
            <person name="Dyer P.S."/>
            <person name="Grigoriev I.V."/>
        </authorList>
    </citation>
    <scope>NUCLEOTIDE SEQUENCE [LARGE SCALE GENOMIC DNA]</scope>
    <source>
        <strain evidence="2">CBS 101740 / IMI 381727 / IBT 21946</strain>
    </source>
</reference>
<accession>A0A1L9UVA3</accession>
<protein>
    <recommendedName>
        <fullName evidence="3">RING-type domain-containing protein</fullName>
    </recommendedName>
</protein>
<organism evidence="1 2">
    <name type="scientific">Aspergillus brasiliensis (strain CBS 101740 / IMI 381727 / IBT 21946)</name>
    <dbReference type="NCBI Taxonomy" id="767769"/>
    <lineage>
        <taxon>Eukaryota</taxon>
        <taxon>Fungi</taxon>
        <taxon>Dikarya</taxon>
        <taxon>Ascomycota</taxon>
        <taxon>Pezizomycotina</taxon>
        <taxon>Eurotiomycetes</taxon>
        <taxon>Eurotiomycetidae</taxon>
        <taxon>Eurotiales</taxon>
        <taxon>Aspergillaceae</taxon>
        <taxon>Aspergillus</taxon>
        <taxon>Aspergillus subgen. Circumdati</taxon>
    </lineage>
</organism>